<dbReference type="GO" id="GO:0046872">
    <property type="term" value="F:metal ion binding"/>
    <property type="evidence" value="ECO:0007669"/>
    <property type="project" value="UniProtKB-KW"/>
</dbReference>
<gene>
    <name evidence="8" type="primary">suhB</name>
    <name evidence="8" type="ORF">GCM10007425_13930</name>
</gene>
<comment type="caution">
    <text evidence="8">The sequence shown here is derived from an EMBL/GenBank/DDBJ whole genome shotgun (WGS) entry which is preliminary data.</text>
</comment>
<evidence type="ECO:0000256" key="6">
    <source>
        <dbReference type="ARBA" id="ARBA00022842"/>
    </source>
</evidence>
<dbReference type="Gene3D" id="3.40.190.80">
    <property type="match status" value="1"/>
</dbReference>
<dbReference type="Gene3D" id="3.30.540.10">
    <property type="entry name" value="Fructose-1,6-Bisphosphatase, subunit A, domain 1"/>
    <property type="match status" value="1"/>
</dbReference>
<dbReference type="EMBL" id="BMJT01000004">
    <property type="protein sequence ID" value="GGG20728.1"/>
    <property type="molecule type" value="Genomic_DNA"/>
</dbReference>
<dbReference type="Pfam" id="PF00459">
    <property type="entry name" value="Inositol_P"/>
    <property type="match status" value="1"/>
</dbReference>
<feature type="binding site" evidence="7">
    <location>
        <position position="95"/>
    </location>
    <ligand>
        <name>Mg(2+)</name>
        <dbReference type="ChEBI" id="CHEBI:18420"/>
        <label>1</label>
        <note>catalytic</note>
    </ligand>
</feature>
<dbReference type="FunFam" id="3.30.540.10:FF:000003">
    <property type="entry name" value="Inositol-1-monophosphatase"/>
    <property type="match status" value="1"/>
</dbReference>
<dbReference type="PROSITE" id="PS00629">
    <property type="entry name" value="IMP_1"/>
    <property type="match status" value="1"/>
</dbReference>
<keyword evidence="9" id="KW-1185">Reference proteome</keyword>
<name>A0A917G3Y3_9BACI</name>
<evidence type="ECO:0000256" key="5">
    <source>
        <dbReference type="ARBA" id="ARBA00022801"/>
    </source>
</evidence>
<comment type="cofactor">
    <cofactor evidence="2 7">
        <name>Mg(2+)</name>
        <dbReference type="ChEBI" id="CHEBI:18420"/>
    </cofactor>
</comment>
<dbReference type="InterPro" id="IPR000760">
    <property type="entry name" value="Inositol_monophosphatase-like"/>
</dbReference>
<dbReference type="GO" id="GO:0046854">
    <property type="term" value="P:phosphatidylinositol phosphate biosynthetic process"/>
    <property type="evidence" value="ECO:0007669"/>
    <property type="project" value="InterPro"/>
</dbReference>
<comment type="catalytic activity">
    <reaction evidence="1">
        <text>a myo-inositol phosphate + H2O = myo-inositol + phosphate</text>
        <dbReference type="Rhea" id="RHEA:24056"/>
        <dbReference type="ChEBI" id="CHEBI:15377"/>
        <dbReference type="ChEBI" id="CHEBI:17268"/>
        <dbReference type="ChEBI" id="CHEBI:43474"/>
        <dbReference type="ChEBI" id="CHEBI:84139"/>
        <dbReference type="EC" id="3.1.3.25"/>
    </reaction>
</comment>
<evidence type="ECO:0000256" key="1">
    <source>
        <dbReference type="ARBA" id="ARBA00001033"/>
    </source>
</evidence>
<evidence type="ECO:0000313" key="9">
    <source>
        <dbReference type="Proteomes" id="UP000616608"/>
    </source>
</evidence>
<organism evidence="8 9">
    <name type="scientific">Lysinibacillus alkalisoli</name>
    <dbReference type="NCBI Taxonomy" id="1911548"/>
    <lineage>
        <taxon>Bacteria</taxon>
        <taxon>Bacillati</taxon>
        <taxon>Bacillota</taxon>
        <taxon>Bacilli</taxon>
        <taxon>Bacillales</taxon>
        <taxon>Bacillaceae</taxon>
        <taxon>Lysinibacillus</taxon>
    </lineage>
</organism>
<dbReference type="PANTHER" id="PTHR20854">
    <property type="entry name" value="INOSITOL MONOPHOSPHATASE"/>
    <property type="match status" value="1"/>
</dbReference>
<dbReference type="EC" id="3.1.3.25" evidence="3"/>
<evidence type="ECO:0000256" key="3">
    <source>
        <dbReference type="ARBA" id="ARBA00013106"/>
    </source>
</evidence>
<dbReference type="PRINTS" id="PR00377">
    <property type="entry name" value="IMPHPHTASES"/>
</dbReference>
<protein>
    <recommendedName>
        <fullName evidence="3">inositol-phosphate phosphatase</fullName>
        <ecNumber evidence="3">3.1.3.25</ecNumber>
    </recommendedName>
</protein>
<feature type="binding site" evidence="7">
    <location>
        <position position="96"/>
    </location>
    <ligand>
        <name>Mg(2+)</name>
        <dbReference type="ChEBI" id="CHEBI:18420"/>
        <label>1</label>
        <note>catalytic</note>
    </ligand>
</feature>
<feature type="binding site" evidence="7">
    <location>
        <position position="93"/>
    </location>
    <ligand>
        <name>Mg(2+)</name>
        <dbReference type="ChEBI" id="CHEBI:18420"/>
        <label>2</label>
    </ligand>
</feature>
<keyword evidence="4 7" id="KW-0479">Metal-binding</keyword>
<dbReference type="GO" id="GO:0006020">
    <property type="term" value="P:inositol metabolic process"/>
    <property type="evidence" value="ECO:0007669"/>
    <property type="project" value="TreeGrafter"/>
</dbReference>
<dbReference type="InterPro" id="IPR020550">
    <property type="entry name" value="Inositol_monophosphatase_CS"/>
</dbReference>
<proteinExistence type="predicted"/>
<evidence type="ECO:0000256" key="2">
    <source>
        <dbReference type="ARBA" id="ARBA00001946"/>
    </source>
</evidence>
<reference evidence="8" key="2">
    <citation type="submission" date="2020-09" db="EMBL/GenBank/DDBJ databases">
        <authorList>
            <person name="Sun Q."/>
            <person name="Zhou Y."/>
        </authorList>
    </citation>
    <scope>NUCLEOTIDE SEQUENCE</scope>
    <source>
        <strain evidence="8">CGMCC 1.15760</strain>
    </source>
</reference>
<evidence type="ECO:0000256" key="7">
    <source>
        <dbReference type="PIRSR" id="PIRSR600760-2"/>
    </source>
</evidence>
<dbReference type="GO" id="GO:0008934">
    <property type="term" value="F:inositol monophosphate 1-phosphatase activity"/>
    <property type="evidence" value="ECO:0007669"/>
    <property type="project" value="TreeGrafter"/>
</dbReference>
<dbReference type="GO" id="GO:0007165">
    <property type="term" value="P:signal transduction"/>
    <property type="evidence" value="ECO:0007669"/>
    <property type="project" value="TreeGrafter"/>
</dbReference>
<dbReference type="CDD" id="cd01637">
    <property type="entry name" value="IMPase_like"/>
    <property type="match status" value="1"/>
</dbReference>
<evidence type="ECO:0000256" key="4">
    <source>
        <dbReference type="ARBA" id="ARBA00022723"/>
    </source>
</evidence>
<dbReference type="PANTHER" id="PTHR20854:SF4">
    <property type="entry name" value="INOSITOL-1-MONOPHOSPHATASE-RELATED"/>
    <property type="match status" value="1"/>
</dbReference>
<dbReference type="AlphaFoldDB" id="A0A917G3Y3"/>
<keyword evidence="5" id="KW-0378">Hydrolase</keyword>
<dbReference type="PROSITE" id="PS00630">
    <property type="entry name" value="IMP_2"/>
    <property type="match status" value="1"/>
</dbReference>
<feature type="binding site" evidence="7">
    <location>
        <position position="220"/>
    </location>
    <ligand>
        <name>Mg(2+)</name>
        <dbReference type="ChEBI" id="CHEBI:18420"/>
        <label>2</label>
    </ligand>
</feature>
<reference evidence="8" key="1">
    <citation type="journal article" date="2014" name="Int. J. Syst. Evol. Microbiol.">
        <title>Complete genome sequence of Corynebacterium casei LMG S-19264T (=DSM 44701T), isolated from a smear-ripened cheese.</title>
        <authorList>
            <consortium name="US DOE Joint Genome Institute (JGI-PGF)"/>
            <person name="Walter F."/>
            <person name="Albersmeier A."/>
            <person name="Kalinowski J."/>
            <person name="Ruckert C."/>
        </authorList>
    </citation>
    <scope>NUCLEOTIDE SEQUENCE</scope>
    <source>
        <strain evidence="8">CGMCC 1.15760</strain>
    </source>
</reference>
<feature type="binding site" evidence="7">
    <location>
        <position position="75"/>
    </location>
    <ligand>
        <name>Mg(2+)</name>
        <dbReference type="ChEBI" id="CHEBI:18420"/>
        <label>1</label>
        <note>catalytic</note>
    </ligand>
</feature>
<keyword evidence="6 7" id="KW-0460">Magnesium</keyword>
<sequence length="270" mass="30239">MKKGGIDLDIGVLDKFAQEIIKEAGERIRAAFSYDLIIETKSNANDLVTNIDRDTELFFIEKIKAFDVTHRILGEEGMGEKVESLEGVVWIIDPIDGTMNFVKQHRHFMISVGIFIEGKGKLGYIYDVMRDDLFYAIAGEGAWYNDKPLRKLTPVKLEEAVIGINASWVTPNKRVNHEKMIQLIRKVRGTRSYGSAAMEIAFVVSGKLDAYISMRLAPWDIAGGIIIASEVGAIASNLKGEPFDFLSQDTFIIGNPTVYQEIIANYIEQL</sequence>
<evidence type="ECO:0000313" key="8">
    <source>
        <dbReference type="EMBL" id="GGG20728.1"/>
    </source>
</evidence>
<dbReference type="Proteomes" id="UP000616608">
    <property type="component" value="Unassembled WGS sequence"/>
</dbReference>
<dbReference type="SUPFAM" id="SSF56655">
    <property type="entry name" value="Carbohydrate phosphatase"/>
    <property type="match status" value="1"/>
</dbReference>
<accession>A0A917G3Y3</accession>
<dbReference type="InterPro" id="IPR020583">
    <property type="entry name" value="Inositol_monoP_metal-BS"/>
</dbReference>